<keyword evidence="4" id="KW-1003">Cell membrane</keyword>
<keyword evidence="7 8" id="KW-0472">Membrane</keyword>
<feature type="transmembrane region" description="Helical" evidence="8">
    <location>
        <begin position="167"/>
        <end position="196"/>
    </location>
</feature>
<evidence type="ECO:0000256" key="6">
    <source>
        <dbReference type="ARBA" id="ARBA00022989"/>
    </source>
</evidence>
<evidence type="ECO:0000256" key="8">
    <source>
        <dbReference type="SAM" id="Phobius"/>
    </source>
</evidence>
<protein>
    <submittedName>
        <fullName evidence="9">AI-2E family transporter</fullName>
    </submittedName>
</protein>
<evidence type="ECO:0000256" key="5">
    <source>
        <dbReference type="ARBA" id="ARBA00022692"/>
    </source>
</evidence>
<name>A0A9D9N7V4_9FIRM</name>
<evidence type="ECO:0000313" key="9">
    <source>
        <dbReference type="EMBL" id="MBO8463666.1"/>
    </source>
</evidence>
<dbReference type="AlphaFoldDB" id="A0A9D9N7V4"/>
<feature type="transmembrane region" description="Helical" evidence="8">
    <location>
        <begin position="267"/>
        <end position="292"/>
    </location>
</feature>
<comment type="similarity">
    <text evidence="2">Belongs to the autoinducer-2 exporter (AI-2E) (TC 2.A.86) family.</text>
</comment>
<evidence type="ECO:0000313" key="10">
    <source>
        <dbReference type="Proteomes" id="UP000823618"/>
    </source>
</evidence>
<reference evidence="9" key="1">
    <citation type="submission" date="2020-10" db="EMBL/GenBank/DDBJ databases">
        <authorList>
            <person name="Gilroy R."/>
        </authorList>
    </citation>
    <scope>NUCLEOTIDE SEQUENCE</scope>
    <source>
        <strain evidence="9">E3-2379</strain>
    </source>
</reference>
<dbReference type="GO" id="GO:0055085">
    <property type="term" value="P:transmembrane transport"/>
    <property type="evidence" value="ECO:0007669"/>
    <property type="project" value="TreeGrafter"/>
</dbReference>
<dbReference type="PANTHER" id="PTHR21716:SF53">
    <property type="entry name" value="PERMEASE PERM-RELATED"/>
    <property type="match status" value="1"/>
</dbReference>
<evidence type="ECO:0000256" key="3">
    <source>
        <dbReference type="ARBA" id="ARBA00022448"/>
    </source>
</evidence>
<evidence type="ECO:0000256" key="1">
    <source>
        <dbReference type="ARBA" id="ARBA00004651"/>
    </source>
</evidence>
<evidence type="ECO:0000256" key="2">
    <source>
        <dbReference type="ARBA" id="ARBA00009773"/>
    </source>
</evidence>
<feature type="transmembrane region" description="Helical" evidence="8">
    <location>
        <begin position="330"/>
        <end position="363"/>
    </location>
</feature>
<keyword evidence="6 8" id="KW-1133">Transmembrane helix</keyword>
<dbReference type="EMBL" id="JADIML010000193">
    <property type="protein sequence ID" value="MBO8463666.1"/>
    <property type="molecule type" value="Genomic_DNA"/>
</dbReference>
<comment type="caution">
    <text evidence="9">The sequence shown here is derived from an EMBL/GenBank/DDBJ whole genome shotgun (WGS) entry which is preliminary data.</text>
</comment>
<keyword evidence="3" id="KW-0813">Transport</keyword>
<reference evidence="9" key="2">
    <citation type="journal article" date="2021" name="PeerJ">
        <title>Extensive microbial diversity within the chicken gut microbiome revealed by metagenomics and culture.</title>
        <authorList>
            <person name="Gilroy R."/>
            <person name="Ravi A."/>
            <person name="Getino M."/>
            <person name="Pursley I."/>
            <person name="Horton D.L."/>
            <person name="Alikhan N.F."/>
            <person name="Baker D."/>
            <person name="Gharbi K."/>
            <person name="Hall N."/>
            <person name="Watson M."/>
            <person name="Adriaenssens E.M."/>
            <person name="Foster-Nyarko E."/>
            <person name="Jarju S."/>
            <person name="Secka A."/>
            <person name="Antonio M."/>
            <person name="Oren A."/>
            <person name="Chaudhuri R.R."/>
            <person name="La Ragione R."/>
            <person name="Hildebrand F."/>
            <person name="Pallen M.J."/>
        </authorList>
    </citation>
    <scope>NUCLEOTIDE SEQUENCE</scope>
    <source>
        <strain evidence="9">E3-2379</strain>
    </source>
</reference>
<organism evidence="9 10">
    <name type="scientific">Candidatus Scybalomonas excrementavium</name>
    <dbReference type="NCBI Taxonomy" id="2840943"/>
    <lineage>
        <taxon>Bacteria</taxon>
        <taxon>Bacillati</taxon>
        <taxon>Bacillota</taxon>
        <taxon>Clostridia</taxon>
        <taxon>Lachnospirales</taxon>
        <taxon>Lachnospiraceae</taxon>
        <taxon>Lachnospiraceae incertae sedis</taxon>
        <taxon>Candidatus Scybalomonas</taxon>
    </lineage>
</organism>
<feature type="transmembrane region" description="Helical" evidence="8">
    <location>
        <begin position="12"/>
        <end position="30"/>
    </location>
</feature>
<feature type="transmembrane region" description="Helical" evidence="8">
    <location>
        <begin position="81"/>
        <end position="102"/>
    </location>
</feature>
<feature type="transmembrane region" description="Helical" evidence="8">
    <location>
        <begin position="42"/>
        <end position="60"/>
    </location>
</feature>
<dbReference type="GO" id="GO:0005886">
    <property type="term" value="C:plasma membrane"/>
    <property type="evidence" value="ECO:0007669"/>
    <property type="project" value="UniProtKB-SubCell"/>
</dbReference>
<dbReference type="Proteomes" id="UP000823618">
    <property type="component" value="Unassembled WGS sequence"/>
</dbReference>
<gene>
    <name evidence="9" type="ORF">IAC13_07035</name>
</gene>
<dbReference type="InterPro" id="IPR002549">
    <property type="entry name" value="AI-2E-like"/>
</dbReference>
<keyword evidence="5 8" id="KW-0812">Transmembrane</keyword>
<dbReference type="Pfam" id="PF01594">
    <property type="entry name" value="AI-2E_transport"/>
    <property type="match status" value="1"/>
</dbReference>
<proteinExistence type="inferred from homology"/>
<evidence type="ECO:0000256" key="7">
    <source>
        <dbReference type="ARBA" id="ARBA00023136"/>
    </source>
</evidence>
<evidence type="ECO:0000256" key="4">
    <source>
        <dbReference type="ARBA" id="ARBA00022475"/>
    </source>
</evidence>
<sequence length="389" mass="43742">MFELNKENMKKSLVLITFALLLYAGLNNFAHVVGTVRLLLRLLSPFILGGCIAFIFNVPMRFIENKILKKAKLKPGLKRSVSLILTILFIILVILFVFFLVIPQLASTIRGLFISVPKAVERFQMWLLSLDIPWPQIQTYIENWDMEWGNIINKILKFLQTGLMGSIFTTVGVVTSIVSGFFNFFIGFVFAIYILCQKESLVRQLKKICYAFLSVKQADRVIYIAGLTEKTFSNFLTGQCLEAVILGTMFFVAMSILRFPFALLVGVLIAITALIPIVGAFIGCGIAMFLILTVSPIRVIGFFVLFNCLQQFEGNIIYPRVVGNSVGLPAMWVLMAVSLGGSMLGVVGMLIYIPIFSVLYTLLREKVNKKLKQQKVPSKKWESLEKKES</sequence>
<comment type="subcellular location">
    <subcellularLocation>
        <location evidence="1">Cell membrane</location>
        <topology evidence="1">Multi-pass membrane protein</topology>
    </subcellularLocation>
</comment>
<dbReference type="PANTHER" id="PTHR21716">
    <property type="entry name" value="TRANSMEMBRANE PROTEIN"/>
    <property type="match status" value="1"/>
</dbReference>
<accession>A0A9D9N7V4</accession>